<comment type="caution">
    <text evidence="1">The sequence shown here is derived from an EMBL/GenBank/DDBJ whole genome shotgun (WGS) entry which is preliminary data.</text>
</comment>
<organism evidence="1 2">
    <name type="scientific">Planktothrix serta PCC 8927</name>
    <dbReference type="NCBI Taxonomy" id="671068"/>
    <lineage>
        <taxon>Bacteria</taxon>
        <taxon>Bacillati</taxon>
        <taxon>Cyanobacteriota</taxon>
        <taxon>Cyanophyceae</taxon>
        <taxon>Oscillatoriophycideae</taxon>
        <taxon>Oscillatoriales</taxon>
        <taxon>Microcoleaceae</taxon>
        <taxon>Planktothrix</taxon>
    </lineage>
</organism>
<proteinExistence type="predicted"/>
<reference evidence="1" key="1">
    <citation type="submission" date="2019-10" db="EMBL/GenBank/DDBJ databases">
        <authorList>
            <consortium name="Genoscope - CEA"/>
            <person name="William W."/>
        </authorList>
    </citation>
    <scope>NUCLEOTIDE SEQUENCE [LARGE SCALE GENOMIC DNA]</scope>
    <source>
        <strain evidence="1">BBR_PRJEB10992</strain>
    </source>
</reference>
<dbReference type="Proteomes" id="UP000184550">
    <property type="component" value="Unassembled WGS sequence"/>
</dbReference>
<sequence length="55" mass="6630">MLGISKFYTEQISPRYFLFYYVTARLKPNKNFGNFKHLLTRHPQTHLRNLENLTA</sequence>
<gene>
    <name evidence="1" type="ORF">PL8927_270212</name>
</gene>
<accession>A0A7Z9DX90</accession>
<name>A0A7Z9DX90_9CYAN</name>
<dbReference type="EMBL" id="CZCU02000099">
    <property type="protein sequence ID" value="VXD13978.1"/>
    <property type="molecule type" value="Genomic_DNA"/>
</dbReference>
<evidence type="ECO:0000313" key="2">
    <source>
        <dbReference type="Proteomes" id="UP000184550"/>
    </source>
</evidence>
<protein>
    <submittedName>
        <fullName evidence="1">Uncharacterized protein</fullName>
    </submittedName>
</protein>
<keyword evidence="2" id="KW-1185">Reference proteome</keyword>
<evidence type="ECO:0000313" key="1">
    <source>
        <dbReference type="EMBL" id="VXD13978.1"/>
    </source>
</evidence>
<dbReference type="AlphaFoldDB" id="A0A7Z9DX90"/>